<evidence type="ECO:0000256" key="4">
    <source>
        <dbReference type="ARBA" id="ARBA00022679"/>
    </source>
</evidence>
<evidence type="ECO:0000256" key="3">
    <source>
        <dbReference type="ARBA" id="ARBA00022516"/>
    </source>
</evidence>
<dbReference type="PIRSF" id="PIRSF000847">
    <property type="entry name" value="Phos_ph_gly_syn"/>
    <property type="match status" value="1"/>
</dbReference>
<gene>
    <name evidence="13" type="primary">pgsA</name>
    <name evidence="13" type="ORF">GCM10025875_10570</name>
</gene>
<feature type="transmembrane region" description="Helical" evidence="12">
    <location>
        <begin position="100"/>
        <end position="117"/>
    </location>
</feature>
<evidence type="ECO:0000256" key="7">
    <source>
        <dbReference type="ARBA" id="ARBA00023098"/>
    </source>
</evidence>
<dbReference type="AlphaFoldDB" id="A0AA37XDD9"/>
<evidence type="ECO:0000256" key="5">
    <source>
        <dbReference type="ARBA" id="ARBA00022692"/>
    </source>
</evidence>
<evidence type="ECO:0000256" key="1">
    <source>
        <dbReference type="ARBA" id="ARBA00004141"/>
    </source>
</evidence>
<keyword evidence="7" id="KW-0443">Lipid metabolism</keyword>
<evidence type="ECO:0000256" key="9">
    <source>
        <dbReference type="ARBA" id="ARBA00023209"/>
    </source>
</evidence>
<proteinExistence type="inferred from homology"/>
<keyword evidence="14" id="KW-1185">Reference proteome</keyword>
<feature type="transmembrane region" description="Helical" evidence="12">
    <location>
        <begin position="75"/>
        <end position="94"/>
    </location>
</feature>
<dbReference type="GO" id="GO:0016020">
    <property type="term" value="C:membrane"/>
    <property type="evidence" value="ECO:0007669"/>
    <property type="project" value="UniProtKB-SubCell"/>
</dbReference>
<evidence type="ECO:0000313" key="14">
    <source>
        <dbReference type="Proteomes" id="UP001157161"/>
    </source>
</evidence>
<reference evidence="13" key="1">
    <citation type="journal article" date="2014" name="Int. J. Syst. Evol. Microbiol.">
        <title>Complete genome sequence of Corynebacterium casei LMG S-19264T (=DSM 44701T), isolated from a smear-ripened cheese.</title>
        <authorList>
            <consortium name="US DOE Joint Genome Institute (JGI-PGF)"/>
            <person name="Walter F."/>
            <person name="Albersmeier A."/>
            <person name="Kalinowski J."/>
            <person name="Ruckert C."/>
        </authorList>
    </citation>
    <scope>NUCLEOTIDE SEQUENCE</scope>
    <source>
        <strain evidence="13">NBRC 112290</strain>
    </source>
</reference>
<reference evidence="13" key="2">
    <citation type="submission" date="2023-02" db="EMBL/GenBank/DDBJ databases">
        <authorList>
            <person name="Sun Q."/>
            <person name="Mori K."/>
        </authorList>
    </citation>
    <scope>NUCLEOTIDE SEQUENCE</scope>
    <source>
        <strain evidence="13">NBRC 112290</strain>
    </source>
</reference>
<accession>A0AA37XDD9</accession>
<keyword evidence="9" id="KW-0594">Phospholipid biosynthesis</keyword>
<dbReference type="RefSeq" id="WP_284249918.1">
    <property type="nucleotide sequence ID" value="NZ_BSUM01000001.1"/>
</dbReference>
<comment type="subcellular location">
    <subcellularLocation>
        <location evidence="1">Membrane</location>
        <topology evidence="1">Multi-pass membrane protein</topology>
    </subcellularLocation>
</comment>
<dbReference type="EMBL" id="BSUM01000001">
    <property type="protein sequence ID" value="GMA31065.1"/>
    <property type="molecule type" value="Genomic_DNA"/>
</dbReference>
<dbReference type="InterPro" id="IPR000462">
    <property type="entry name" value="CDP-OH_P_trans"/>
</dbReference>
<evidence type="ECO:0000256" key="8">
    <source>
        <dbReference type="ARBA" id="ARBA00023136"/>
    </source>
</evidence>
<dbReference type="PANTHER" id="PTHR14269">
    <property type="entry name" value="CDP-DIACYLGLYCEROL--GLYCEROL-3-PHOSPHATE 3-PHOSPHATIDYLTRANSFERASE-RELATED"/>
    <property type="match status" value="1"/>
</dbReference>
<dbReference type="InterPro" id="IPR043130">
    <property type="entry name" value="CDP-OH_PTrfase_TM_dom"/>
</dbReference>
<dbReference type="Pfam" id="PF01066">
    <property type="entry name" value="CDP-OH_P_transf"/>
    <property type="match status" value="1"/>
</dbReference>
<comment type="caution">
    <text evidence="13">The sequence shown here is derived from an EMBL/GenBank/DDBJ whole genome shotgun (WGS) entry which is preliminary data.</text>
</comment>
<dbReference type="InterPro" id="IPR050324">
    <property type="entry name" value="CDP-alcohol_PTase-I"/>
</dbReference>
<evidence type="ECO:0000256" key="6">
    <source>
        <dbReference type="ARBA" id="ARBA00022989"/>
    </source>
</evidence>
<keyword evidence="6 12" id="KW-1133">Transmembrane helix</keyword>
<feature type="transmembrane region" description="Helical" evidence="12">
    <location>
        <begin position="129"/>
        <end position="147"/>
    </location>
</feature>
<evidence type="ECO:0000256" key="2">
    <source>
        <dbReference type="ARBA" id="ARBA00010441"/>
    </source>
</evidence>
<dbReference type="Gene3D" id="1.20.120.1760">
    <property type="match status" value="1"/>
</dbReference>
<comment type="similarity">
    <text evidence="2 11">Belongs to the CDP-alcohol phosphatidyltransferase class-I family.</text>
</comment>
<dbReference type="GO" id="GO:0008444">
    <property type="term" value="F:CDP-diacylglycerol-glycerol-3-phosphate 3-phosphatidyltransferase activity"/>
    <property type="evidence" value="ECO:0007669"/>
    <property type="project" value="InterPro"/>
</dbReference>
<evidence type="ECO:0000256" key="12">
    <source>
        <dbReference type="SAM" id="Phobius"/>
    </source>
</evidence>
<keyword evidence="3" id="KW-0444">Lipid biosynthesis</keyword>
<dbReference type="Proteomes" id="UP001157161">
    <property type="component" value="Unassembled WGS sequence"/>
</dbReference>
<evidence type="ECO:0000256" key="11">
    <source>
        <dbReference type="RuleBase" id="RU003750"/>
    </source>
</evidence>
<keyword evidence="10" id="KW-1208">Phospholipid metabolism</keyword>
<dbReference type="InterPro" id="IPR004570">
    <property type="entry name" value="Phosphatidylglycerol_P_synth"/>
</dbReference>
<dbReference type="PROSITE" id="PS00379">
    <property type="entry name" value="CDP_ALCOHOL_P_TRANSF"/>
    <property type="match status" value="1"/>
</dbReference>
<keyword evidence="8 12" id="KW-0472">Membrane</keyword>
<evidence type="ECO:0000313" key="13">
    <source>
        <dbReference type="EMBL" id="GMA31065.1"/>
    </source>
</evidence>
<evidence type="ECO:0000256" key="10">
    <source>
        <dbReference type="ARBA" id="ARBA00023264"/>
    </source>
</evidence>
<keyword evidence="4 11" id="KW-0808">Transferase</keyword>
<feature type="transmembrane region" description="Helical" evidence="12">
    <location>
        <begin position="153"/>
        <end position="177"/>
    </location>
</feature>
<dbReference type="InterPro" id="IPR048254">
    <property type="entry name" value="CDP_ALCOHOL_P_TRANSF_CS"/>
</dbReference>
<sequence length="192" mass="20566">MTVPLTENRVWTVPNVISFGRLVVLLPLVVWLLLTGRMWWALAALVLLSASDWIDGFLARRLRQTSTLGQRLDPVADRIAILVVGGAMVVAGIIPWGPVAVILAVDVALAVLATLWFRGSPDLDVSRIGKWRTGALLLALPVLIVAAGTDVAWLGVLGFALMYAGAFGHVLAGIGYARGMARRRTRRPVAAA</sequence>
<dbReference type="GO" id="GO:0046474">
    <property type="term" value="P:glycerophospholipid biosynthetic process"/>
    <property type="evidence" value="ECO:0007669"/>
    <property type="project" value="TreeGrafter"/>
</dbReference>
<organism evidence="13 14">
    <name type="scientific">Litorihabitans aurantiacus</name>
    <dbReference type="NCBI Taxonomy" id="1930061"/>
    <lineage>
        <taxon>Bacteria</taxon>
        <taxon>Bacillati</taxon>
        <taxon>Actinomycetota</taxon>
        <taxon>Actinomycetes</taxon>
        <taxon>Micrococcales</taxon>
        <taxon>Beutenbergiaceae</taxon>
        <taxon>Litorihabitans</taxon>
    </lineage>
</organism>
<name>A0AA37XDD9_9MICO</name>
<feature type="transmembrane region" description="Helical" evidence="12">
    <location>
        <begin position="12"/>
        <end position="32"/>
    </location>
</feature>
<dbReference type="PANTHER" id="PTHR14269:SF62">
    <property type="entry name" value="CDP-DIACYLGLYCEROL--GLYCEROL-3-PHOSPHATE 3-PHOSPHATIDYLTRANSFERASE 1, CHLOROPLASTIC"/>
    <property type="match status" value="1"/>
</dbReference>
<keyword evidence="5 12" id="KW-0812">Transmembrane</keyword>
<feature type="transmembrane region" description="Helical" evidence="12">
    <location>
        <begin position="38"/>
        <end position="54"/>
    </location>
</feature>
<protein>
    <submittedName>
        <fullName evidence="13">CDP-diacylglycerol--glycerol-3-phosphate 3-phosphatidyltransferase</fullName>
    </submittedName>
</protein>